<dbReference type="EMBL" id="JAQQAF010000001">
    <property type="protein sequence ID" value="KAJ8510001.1"/>
    <property type="molecule type" value="Genomic_DNA"/>
</dbReference>
<name>A0AAV8QG62_ENSVE</name>
<dbReference type="Proteomes" id="UP001222027">
    <property type="component" value="Unassembled WGS sequence"/>
</dbReference>
<accession>A0AAV8QG62</accession>
<evidence type="ECO:0000313" key="2">
    <source>
        <dbReference type="Proteomes" id="UP001222027"/>
    </source>
</evidence>
<evidence type="ECO:0000313" key="1">
    <source>
        <dbReference type="EMBL" id="KAJ8510001.1"/>
    </source>
</evidence>
<proteinExistence type="predicted"/>
<comment type="caution">
    <text evidence="1">The sequence shown here is derived from an EMBL/GenBank/DDBJ whole genome shotgun (WGS) entry which is preliminary data.</text>
</comment>
<gene>
    <name evidence="1" type="ORF">OPV22_000435</name>
</gene>
<reference evidence="1 2" key="1">
    <citation type="submission" date="2022-12" db="EMBL/GenBank/DDBJ databases">
        <title>Chromosome-scale assembly of the Ensete ventricosum genome.</title>
        <authorList>
            <person name="Dussert Y."/>
            <person name="Stocks J."/>
            <person name="Wendawek A."/>
            <person name="Woldeyes F."/>
            <person name="Nichols R.A."/>
            <person name="Borrell J.S."/>
        </authorList>
    </citation>
    <scope>NUCLEOTIDE SEQUENCE [LARGE SCALE GENOMIC DNA]</scope>
    <source>
        <strain evidence="2">cv. Maze</strain>
        <tissue evidence="1">Seeds</tissue>
    </source>
</reference>
<protein>
    <submittedName>
        <fullName evidence="1">Uncharacterized protein</fullName>
    </submittedName>
</protein>
<organism evidence="1 2">
    <name type="scientific">Ensete ventricosum</name>
    <name type="common">Abyssinian banana</name>
    <name type="synonym">Musa ensete</name>
    <dbReference type="NCBI Taxonomy" id="4639"/>
    <lineage>
        <taxon>Eukaryota</taxon>
        <taxon>Viridiplantae</taxon>
        <taxon>Streptophyta</taxon>
        <taxon>Embryophyta</taxon>
        <taxon>Tracheophyta</taxon>
        <taxon>Spermatophyta</taxon>
        <taxon>Magnoliopsida</taxon>
        <taxon>Liliopsida</taxon>
        <taxon>Zingiberales</taxon>
        <taxon>Musaceae</taxon>
        <taxon>Ensete</taxon>
    </lineage>
</organism>
<sequence>MATGLLCLELYKVLAGRHNLEDYRNTFASLARLPLFSTAESLPVPPKTIKSQQGLELDSVGSLLDHQARPYFSAAGSRRKARIAYSTPSGDYRCRSQSPLLGLCSLSQLKIVMSIPPLPRFYEELDVTNIYLTGDVRLLTWHHAVGYSEADVVDQLQRTGKRPTYMAPESSTRVHESAATCTHLSLRPHERSPI</sequence>
<dbReference type="Gene3D" id="3.40.50.720">
    <property type="entry name" value="NAD(P)-binding Rossmann-like Domain"/>
    <property type="match status" value="1"/>
</dbReference>
<dbReference type="AlphaFoldDB" id="A0AAV8QG62"/>
<keyword evidence="2" id="KW-1185">Reference proteome</keyword>